<dbReference type="EMBL" id="CP014352">
    <property type="protein sequence ID" value="AMS04786.1"/>
    <property type="molecule type" value="Genomic_DNA"/>
</dbReference>
<protein>
    <submittedName>
        <fullName evidence="1">Uncharacterized protein</fullName>
    </submittedName>
</protein>
<dbReference type="RefSeq" id="WP_028701876.1">
    <property type="nucleotide sequence ID" value="NZ_CP013126.1"/>
</dbReference>
<dbReference type="InterPro" id="IPR036291">
    <property type="entry name" value="NAD(P)-bd_dom_sf"/>
</dbReference>
<dbReference type="OrthoDB" id="9814303at2"/>
<proteinExistence type="predicted"/>
<dbReference type="EMBL" id="CP015970">
    <property type="protein sequence ID" value="AOZ46274.1"/>
    <property type="molecule type" value="Genomic_DNA"/>
</dbReference>
<reference evidence="2 4" key="1">
    <citation type="journal article" date="2016" name="Plant Dis.">
        <title>Improved production of propionic acid using genome shuffling.</title>
        <authorList>
            <person name="Luna-Flores C.H."/>
            <person name="Palfreyman R.W."/>
            <person name="Kromer J.O."/>
            <person name="Nielsen L.K."/>
            <person name="Marcellin E."/>
        </authorList>
    </citation>
    <scope>NUCLEOTIDE SEQUENCE [LARGE SCALE GENOMIC DNA]</scope>
    <source>
        <strain evidence="2 4">F3E8</strain>
    </source>
</reference>
<gene>
    <name evidence="2" type="ORF">A8L58_05580</name>
    <name evidence="1" type="ORF">AXH35_04115</name>
</gene>
<dbReference type="GeneID" id="88085559"/>
<dbReference type="AlphaFoldDB" id="A0A142KF98"/>
<organism evidence="1 3">
    <name type="scientific">Acidipropionibacterium acidipropionici</name>
    <dbReference type="NCBI Taxonomy" id="1748"/>
    <lineage>
        <taxon>Bacteria</taxon>
        <taxon>Bacillati</taxon>
        <taxon>Actinomycetota</taxon>
        <taxon>Actinomycetes</taxon>
        <taxon>Propionibacteriales</taxon>
        <taxon>Propionibacteriaceae</taxon>
        <taxon>Acidipropionibacterium</taxon>
    </lineage>
</organism>
<dbReference type="Gene3D" id="3.40.50.720">
    <property type="entry name" value="NAD(P)-binding Rossmann-like Domain"/>
    <property type="match status" value="1"/>
</dbReference>
<dbReference type="Proteomes" id="UP000178666">
    <property type="component" value="Chromosome"/>
</dbReference>
<dbReference type="Proteomes" id="UP000075221">
    <property type="component" value="Chromosome"/>
</dbReference>
<evidence type="ECO:0000313" key="1">
    <source>
        <dbReference type="EMBL" id="AMS04786.1"/>
    </source>
</evidence>
<dbReference type="SUPFAM" id="SSF51735">
    <property type="entry name" value="NAD(P)-binding Rossmann-fold domains"/>
    <property type="match status" value="1"/>
</dbReference>
<keyword evidence="4" id="KW-1185">Reference proteome</keyword>
<name>A0A142KF98_9ACTN</name>
<reference evidence="1 3" key="2">
    <citation type="submission" date="2016-02" db="EMBL/GenBank/DDBJ databases">
        <title>Complete Genome Sequence of Propionibacterium acidipropionici ATCC 55737.</title>
        <authorList>
            <person name="Luna Flores C.H."/>
            <person name="Nielsen L.K."/>
            <person name="Marcellin E."/>
        </authorList>
    </citation>
    <scope>NUCLEOTIDE SEQUENCE [LARGE SCALE GENOMIC DNA]</scope>
    <source>
        <strain evidence="1 3">ATCC 55737</strain>
    </source>
</reference>
<evidence type="ECO:0000313" key="3">
    <source>
        <dbReference type="Proteomes" id="UP000075221"/>
    </source>
</evidence>
<evidence type="ECO:0000313" key="2">
    <source>
        <dbReference type="EMBL" id="AOZ46274.1"/>
    </source>
</evidence>
<accession>A0A142KF98</accession>
<sequence length="68" mass="6540">MKIAVFGTGGVGRTLAAALAGLGVSNFCPDRYAELAGTASSVLGCARFGLGGVAVPLAAESVPATDGE</sequence>
<dbReference type="KEGG" id="aaci:ASQ49_11135"/>
<evidence type="ECO:0000313" key="4">
    <source>
        <dbReference type="Proteomes" id="UP000178666"/>
    </source>
</evidence>